<evidence type="ECO:0000313" key="1">
    <source>
        <dbReference type="EMBL" id="GAH50080.1"/>
    </source>
</evidence>
<name>X1GZ22_9ZZZZ</name>
<dbReference type="EMBL" id="BARU01016578">
    <property type="protein sequence ID" value="GAH50080.1"/>
    <property type="molecule type" value="Genomic_DNA"/>
</dbReference>
<organism evidence="1">
    <name type="scientific">marine sediment metagenome</name>
    <dbReference type="NCBI Taxonomy" id="412755"/>
    <lineage>
        <taxon>unclassified sequences</taxon>
        <taxon>metagenomes</taxon>
        <taxon>ecological metagenomes</taxon>
    </lineage>
</organism>
<reference evidence="1" key="1">
    <citation type="journal article" date="2014" name="Front. Microbiol.">
        <title>High frequency of phylogenetically diverse reductive dehalogenase-homologous genes in deep subseafloor sedimentary metagenomes.</title>
        <authorList>
            <person name="Kawai M."/>
            <person name="Futagami T."/>
            <person name="Toyoda A."/>
            <person name="Takaki Y."/>
            <person name="Nishi S."/>
            <person name="Hori S."/>
            <person name="Arai W."/>
            <person name="Tsubouchi T."/>
            <person name="Morono Y."/>
            <person name="Uchiyama I."/>
            <person name="Ito T."/>
            <person name="Fujiyama A."/>
            <person name="Inagaki F."/>
            <person name="Takami H."/>
        </authorList>
    </citation>
    <scope>NUCLEOTIDE SEQUENCE</scope>
    <source>
        <strain evidence="1">Expedition CK06-06</strain>
    </source>
</reference>
<proteinExistence type="predicted"/>
<gene>
    <name evidence="1" type="ORF">S03H2_27547</name>
</gene>
<dbReference type="AlphaFoldDB" id="X1GZ22"/>
<comment type="caution">
    <text evidence="1">The sequence shown here is derived from an EMBL/GenBank/DDBJ whole genome shotgun (WGS) entry which is preliminary data.</text>
</comment>
<accession>X1GZ22</accession>
<protein>
    <submittedName>
        <fullName evidence="1">Uncharacterized protein</fullName>
    </submittedName>
</protein>
<sequence length="87" mass="10220">MPIDECPSCGKGILIVCPNCDYVLCSHCGKGKKEREEENKRYLEGRKVSEYEDCEGDDKYNHDEFVKYNDRCAKVFKKRRQRTYTIG</sequence>